<protein>
    <submittedName>
        <fullName evidence="7">Protein transport protein SEC16B-like</fullName>
    </submittedName>
</protein>
<evidence type="ECO:0000256" key="2">
    <source>
        <dbReference type="ARBA" id="ARBA00005927"/>
    </source>
</evidence>
<evidence type="ECO:0000313" key="8">
    <source>
        <dbReference type="Proteomes" id="UP000265520"/>
    </source>
</evidence>
<evidence type="ECO:0000313" key="7">
    <source>
        <dbReference type="EMBL" id="MCI06663.1"/>
    </source>
</evidence>
<dbReference type="EMBL" id="LXQA010062609">
    <property type="protein sequence ID" value="MCI06663.1"/>
    <property type="molecule type" value="Genomic_DNA"/>
</dbReference>
<keyword evidence="8" id="KW-1185">Reference proteome</keyword>
<evidence type="ECO:0000256" key="4">
    <source>
        <dbReference type="ARBA" id="ARBA00022824"/>
    </source>
</evidence>
<evidence type="ECO:0000256" key="5">
    <source>
        <dbReference type="ARBA" id="ARBA00022892"/>
    </source>
</evidence>
<organism evidence="7 8">
    <name type="scientific">Trifolium medium</name>
    <dbReference type="NCBI Taxonomy" id="97028"/>
    <lineage>
        <taxon>Eukaryota</taxon>
        <taxon>Viridiplantae</taxon>
        <taxon>Streptophyta</taxon>
        <taxon>Embryophyta</taxon>
        <taxon>Tracheophyta</taxon>
        <taxon>Spermatophyta</taxon>
        <taxon>Magnoliopsida</taxon>
        <taxon>eudicotyledons</taxon>
        <taxon>Gunneridae</taxon>
        <taxon>Pentapetalae</taxon>
        <taxon>rosids</taxon>
        <taxon>fabids</taxon>
        <taxon>Fabales</taxon>
        <taxon>Fabaceae</taxon>
        <taxon>Papilionoideae</taxon>
        <taxon>50 kb inversion clade</taxon>
        <taxon>NPAAA clade</taxon>
        <taxon>Hologalegina</taxon>
        <taxon>IRL clade</taxon>
        <taxon>Trifolieae</taxon>
        <taxon>Trifolium</taxon>
    </lineage>
</organism>
<dbReference type="AlphaFoldDB" id="A0A392P3M6"/>
<evidence type="ECO:0000259" key="6">
    <source>
        <dbReference type="Pfam" id="PF12931"/>
    </source>
</evidence>
<dbReference type="GO" id="GO:0070973">
    <property type="term" value="P:protein localization to endoplasmic reticulum exit site"/>
    <property type="evidence" value="ECO:0007669"/>
    <property type="project" value="TreeGrafter"/>
</dbReference>
<keyword evidence="5" id="KW-0931">ER-Golgi transport</keyword>
<accession>A0A392P3M6</accession>
<keyword evidence="3" id="KW-0813">Transport</keyword>
<dbReference type="InterPro" id="IPR024298">
    <property type="entry name" value="Sec16_Sec23-bd"/>
</dbReference>
<comment type="caution">
    <text evidence="7">The sequence shown here is derived from an EMBL/GenBank/DDBJ whole genome shotgun (WGS) entry which is preliminary data.</text>
</comment>
<dbReference type="Proteomes" id="UP000265520">
    <property type="component" value="Unassembled WGS sequence"/>
</dbReference>
<comment type="subcellular location">
    <subcellularLocation>
        <location evidence="1">Endoplasmic reticulum</location>
    </subcellularLocation>
</comment>
<feature type="non-terminal residue" evidence="7">
    <location>
        <position position="1"/>
    </location>
</feature>
<dbReference type="GO" id="GO:0016192">
    <property type="term" value="P:vesicle-mediated transport"/>
    <property type="evidence" value="ECO:0007669"/>
    <property type="project" value="UniProtKB-KW"/>
</dbReference>
<name>A0A392P3M6_9FABA</name>
<feature type="non-terminal residue" evidence="7">
    <location>
        <position position="103"/>
    </location>
</feature>
<dbReference type="PANTHER" id="PTHR13402:SF6">
    <property type="entry name" value="SECRETORY 16, ISOFORM I"/>
    <property type="match status" value="1"/>
</dbReference>
<dbReference type="GO" id="GO:0007030">
    <property type="term" value="P:Golgi organization"/>
    <property type="evidence" value="ECO:0007669"/>
    <property type="project" value="TreeGrafter"/>
</dbReference>
<comment type="similarity">
    <text evidence="2">Belongs to the SEC16 family.</text>
</comment>
<keyword evidence="4" id="KW-0256">Endoplasmic reticulum</keyword>
<feature type="domain" description="Sec16 Sec23-binding" evidence="6">
    <location>
        <begin position="46"/>
        <end position="95"/>
    </location>
</feature>
<dbReference type="GO" id="GO:0012507">
    <property type="term" value="C:ER to Golgi transport vesicle membrane"/>
    <property type="evidence" value="ECO:0007669"/>
    <property type="project" value="TreeGrafter"/>
</dbReference>
<sequence length="103" mass="11106">ENDTPGSAVAKLFASAKMNGKECGVLSHCLQNWPSEAQMRATASEVQNLLVSGKKKEALQYAQEGQLWGPALAVASQLGEKFYVDTVRQMALRQLVAGSPLRT</sequence>
<evidence type="ECO:0000256" key="1">
    <source>
        <dbReference type="ARBA" id="ARBA00004240"/>
    </source>
</evidence>
<evidence type="ECO:0000256" key="3">
    <source>
        <dbReference type="ARBA" id="ARBA00022448"/>
    </source>
</evidence>
<proteinExistence type="inferred from homology"/>
<dbReference type="Pfam" id="PF12931">
    <property type="entry name" value="TPR_Sec16"/>
    <property type="match status" value="1"/>
</dbReference>
<reference evidence="7 8" key="1">
    <citation type="journal article" date="2018" name="Front. Plant Sci.">
        <title>Red Clover (Trifolium pratense) and Zigzag Clover (T. medium) - A Picture of Genomic Similarities and Differences.</title>
        <authorList>
            <person name="Dluhosova J."/>
            <person name="Istvanek J."/>
            <person name="Nedelnik J."/>
            <person name="Repkova J."/>
        </authorList>
    </citation>
    <scope>NUCLEOTIDE SEQUENCE [LARGE SCALE GENOMIC DNA]</scope>
    <source>
        <strain evidence="8">cv. 10/8</strain>
        <tissue evidence="7">Leaf</tissue>
    </source>
</reference>
<dbReference type="PANTHER" id="PTHR13402">
    <property type="entry name" value="RGPR-RELATED"/>
    <property type="match status" value="1"/>
</dbReference>
<dbReference type="GO" id="GO:0070971">
    <property type="term" value="C:endoplasmic reticulum exit site"/>
    <property type="evidence" value="ECO:0007669"/>
    <property type="project" value="TreeGrafter"/>
</dbReference>